<comment type="similarity">
    <text evidence="2 7">Belongs to the glycosyl hydrolase 27 family.</text>
</comment>
<dbReference type="SUPFAM" id="SSF51011">
    <property type="entry name" value="Glycosyl hydrolase domain"/>
    <property type="match status" value="1"/>
</dbReference>
<dbReference type="Gene3D" id="2.60.40.1180">
    <property type="entry name" value="Golgi alpha-mannosidase II"/>
    <property type="match status" value="1"/>
</dbReference>
<dbReference type="InterPro" id="IPR013785">
    <property type="entry name" value="Aldolase_TIM"/>
</dbReference>
<dbReference type="FunFam" id="3.20.20.70:FF:000197">
    <property type="entry name" value="Alpha-galactosidase"/>
    <property type="match status" value="1"/>
</dbReference>
<dbReference type="AlphaFoldDB" id="A0A061RD77"/>
<dbReference type="Pfam" id="PF17801">
    <property type="entry name" value="Melibiase_C"/>
    <property type="match status" value="1"/>
</dbReference>
<evidence type="ECO:0000256" key="7">
    <source>
        <dbReference type="RuleBase" id="RU361168"/>
    </source>
</evidence>
<comment type="catalytic activity">
    <reaction evidence="1 7">
        <text>Hydrolysis of terminal, non-reducing alpha-D-galactose residues in alpha-D-galactosides, including galactose oligosaccharides, galactomannans and galactolipids.</text>
        <dbReference type="EC" id="3.2.1.22"/>
    </reaction>
</comment>
<evidence type="ECO:0000256" key="6">
    <source>
        <dbReference type="ARBA" id="ARBA00023295"/>
    </source>
</evidence>
<evidence type="ECO:0000256" key="3">
    <source>
        <dbReference type="ARBA" id="ARBA00012755"/>
    </source>
</evidence>
<evidence type="ECO:0000259" key="9">
    <source>
        <dbReference type="Pfam" id="PF17801"/>
    </source>
</evidence>
<proteinExistence type="inferred from homology"/>
<dbReference type="GO" id="GO:0009311">
    <property type="term" value="P:oligosaccharide metabolic process"/>
    <property type="evidence" value="ECO:0007669"/>
    <property type="project" value="TreeGrafter"/>
</dbReference>
<dbReference type="CDD" id="cd14792">
    <property type="entry name" value="GH27"/>
    <property type="match status" value="1"/>
</dbReference>
<accession>A0A061RD77</accession>
<dbReference type="GO" id="GO:0016139">
    <property type="term" value="P:glycoside catabolic process"/>
    <property type="evidence" value="ECO:0007669"/>
    <property type="project" value="TreeGrafter"/>
</dbReference>
<gene>
    <name evidence="10" type="primary">GLA</name>
    <name evidence="10" type="ORF">TSPGSL018_3097</name>
</gene>
<feature type="chain" id="PRO_5030002180" description="Alpha-galactosidase" evidence="8">
    <location>
        <begin position="23"/>
        <end position="435"/>
    </location>
</feature>
<sequence length="435" mass="49154">MKYLCSYSVSLAFVLLFPIEFAFDLVGAEGLSNGLSRTPPMGWLAWERFRCNVNCEDDPKNCVQESLFMDMADRMIEDGFLEAGYDTVIIDDCWMAKSRGPGGEMVSDPDRFPSGIKHLADYMHRRSLKLGLYSDIGTKTCEAYPGMAGHLRQDANTFANWDIDYLKVDGCFARFSSLPALYTELGHYLNETGKRIVYSCSWPAYYHFLSPARRAAMPDYKVPYRAMRDAGCNLWRNWYDIESKWASIRAIILYWWKESHENPEFTSIAGPGVWNDPDMLVIGNPGISEDNARAQMAMWAVFAAPLLMSNDLRDLPASARNILLNREVIAVNQDKAGRQGTPIPCSAAQCRKYQVWQRSLADGSLAVALLNLSDMTAKICARWEDLGLAKNTTCFVRDLFAKQYRGVEASEICAVVRGQSAELYKLSLEHRFDIV</sequence>
<feature type="signal peptide" evidence="8">
    <location>
        <begin position="1"/>
        <end position="22"/>
    </location>
</feature>
<dbReference type="SUPFAM" id="SSF51445">
    <property type="entry name" value="(Trans)glycosidases"/>
    <property type="match status" value="1"/>
</dbReference>
<dbReference type="InterPro" id="IPR017853">
    <property type="entry name" value="GH"/>
</dbReference>
<evidence type="ECO:0000256" key="2">
    <source>
        <dbReference type="ARBA" id="ARBA00009743"/>
    </source>
</evidence>
<dbReference type="PANTHER" id="PTHR11452">
    <property type="entry name" value="ALPHA-GALACTOSIDASE/ALPHA-N-ACETYLGALACTOSAMINIDASE"/>
    <property type="match status" value="1"/>
</dbReference>
<dbReference type="InterPro" id="IPR002241">
    <property type="entry name" value="Glyco_hydro_27"/>
</dbReference>
<keyword evidence="6 7" id="KW-0326">Glycosidase</keyword>
<reference evidence="10" key="1">
    <citation type="submission" date="2014-05" db="EMBL/GenBank/DDBJ databases">
        <title>The transcriptome of the halophilic microalga Tetraselmis sp. GSL018 isolated from the Great Salt Lake, Utah.</title>
        <authorList>
            <person name="Jinkerson R.E."/>
            <person name="D'Adamo S."/>
            <person name="Posewitz M.C."/>
        </authorList>
    </citation>
    <scope>NUCLEOTIDE SEQUENCE</scope>
    <source>
        <strain evidence="10">GSL018</strain>
    </source>
</reference>
<evidence type="ECO:0000256" key="4">
    <source>
        <dbReference type="ARBA" id="ARBA00022729"/>
    </source>
</evidence>
<dbReference type="EC" id="3.2.1.22" evidence="3 7"/>
<dbReference type="PRINTS" id="PR00740">
    <property type="entry name" value="GLHYDRLASE27"/>
</dbReference>
<dbReference type="PANTHER" id="PTHR11452:SF83">
    <property type="entry name" value="ALPHA-GALACTOSIDASE"/>
    <property type="match status" value="1"/>
</dbReference>
<evidence type="ECO:0000256" key="8">
    <source>
        <dbReference type="SAM" id="SignalP"/>
    </source>
</evidence>
<evidence type="ECO:0000313" key="10">
    <source>
        <dbReference type="EMBL" id="JAC70917.1"/>
    </source>
</evidence>
<dbReference type="Pfam" id="PF16499">
    <property type="entry name" value="Melibiase_2"/>
    <property type="match status" value="1"/>
</dbReference>
<dbReference type="InterPro" id="IPR041233">
    <property type="entry name" value="Melibiase_C"/>
</dbReference>
<keyword evidence="7" id="KW-1015">Disulfide bond</keyword>
<keyword evidence="4 8" id="KW-0732">Signal</keyword>
<keyword evidence="5 7" id="KW-0378">Hydrolase</keyword>
<evidence type="ECO:0000256" key="5">
    <source>
        <dbReference type="ARBA" id="ARBA00022801"/>
    </source>
</evidence>
<dbReference type="GO" id="GO:0005737">
    <property type="term" value="C:cytoplasm"/>
    <property type="evidence" value="ECO:0007669"/>
    <property type="project" value="TreeGrafter"/>
</dbReference>
<evidence type="ECO:0000256" key="1">
    <source>
        <dbReference type="ARBA" id="ARBA00001255"/>
    </source>
</evidence>
<name>A0A061RD77_9CHLO</name>
<dbReference type="EMBL" id="GBEZ01015227">
    <property type="protein sequence ID" value="JAC70917.1"/>
    <property type="molecule type" value="Transcribed_RNA"/>
</dbReference>
<dbReference type="InterPro" id="IPR013780">
    <property type="entry name" value="Glyco_hydro_b"/>
</dbReference>
<organism evidence="10">
    <name type="scientific">Tetraselmis sp. GSL018</name>
    <dbReference type="NCBI Taxonomy" id="582737"/>
    <lineage>
        <taxon>Eukaryota</taxon>
        <taxon>Viridiplantae</taxon>
        <taxon>Chlorophyta</taxon>
        <taxon>core chlorophytes</taxon>
        <taxon>Chlorodendrophyceae</taxon>
        <taxon>Chlorodendrales</taxon>
        <taxon>Chlorodendraceae</taxon>
        <taxon>Tetraselmis</taxon>
    </lineage>
</organism>
<protein>
    <recommendedName>
        <fullName evidence="3 7">Alpha-galactosidase</fullName>
        <ecNumber evidence="3 7">3.2.1.22</ecNumber>
    </recommendedName>
    <alternativeName>
        <fullName evidence="7">Melibiase</fullName>
    </alternativeName>
</protein>
<dbReference type="Gene3D" id="3.20.20.70">
    <property type="entry name" value="Aldolase class I"/>
    <property type="match status" value="1"/>
</dbReference>
<dbReference type="GO" id="GO:0004557">
    <property type="term" value="F:alpha-galactosidase activity"/>
    <property type="evidence" value="ECO:0007669"/>
    <property type="project" value="UniProtKB-EC"/>
</dbReference>
<feature type="domain" description="Alpha galactosidase C-terminal" evidence="9">
    <location>
        <begin position="352"/>
        <end position="425"/>
    </location>
</feature>